<name>A0A978W3B8_ZIZJJ</name>
<evidence type="ECO:0000313" key="4">
    <source>
        <dbReference type="EMBL" id="KAH7546452.1"/>
    </source>
</evidence>
<protein>
    <recommendedName>
        <fullName evidence="3">Carbohydrate kinase PfkB domain-containing protein</fullName>
    </recommendedName>
</protein>
<organism evidence="4 5">
    <name type="scientific">Ziziphus jujuba var. spinosa</name>
    <dbReference type="NCBI Taxonomy" id="714518"/>
    <lineage>
        <taxon>Eukaryota</taxon>
        <taxon>Viridiplantae</taxon>
        <taxon>Streptophyta</taxon>
        <taxon>Embryophyta</taxon>
        <taxon>Tracheophyta</taxon>
        <taxon>Spermatophyta</taxon>
        <taxon>Magnoliopsida</taxon>
        <taxon>eudicotyledons</taxon>
        <taxon>Gunneridae</taxon>
        <taxon>Pentapetalae</taxon>
        <taxon>rosids</taxon>
        <taxon>fabids</taxon>
        <taxon>Rosales</taxon>
        <taxon>Rhamnaceae</taxon>
        <taxon>Paliureae</taxon>
        <taxon>Ziziphus</taxon>
    </lineage>
</organism>
<dbReference type="AlphaFoldDB" id="A0A978W3B8"/>
<keyword evidence="2" id="KW-0418">Kinase</keyword>
<dbReference type="InterPro" id="IPR011611">
    <property type="entry name" value="PfkB_dom"/>
</dbReference>
<dbReference type="Pfam" id="PF00294">
    <property type="entry name" value="PfkB"/>
    <property type="match status" value="1"/>
</dbReference>
<dbReference type="InterPro" id="IPR029056">
    <property type="entry name" value="Ribokinase-like"/>
</dbReference>
<dbReference type="PROSITE" id="PS00584">
    <property type="entry name" value="PFKB_KINASES_2"/>
    <property type="match status" value="1"/>
</dbReference>
<evidence type="ECO:0000256" key="2">
    <source>
        <dbReference type="ARBA" id="ARBA00022777"/>
    </source>
</evidence>
<dbReference type="PANTHER" id="PTHR42774:SF3">
    <property type="entry name" value="KETOHEXOKINASE"/>
    <property type="match status" value="1"/>
</dbReference>
<dbReference type="GO" id="GO:0016301">
    <property type="term" value="F:kinase activity"/>
    <property type="evidence" value="ECO:0007669"/>
    <property type="project" value="UniProtKB-KW"/>
</dbReference>
<evidence type="ECO:0000259" key="3">
    <source>
        <dbReference type="Pfam" id="PF00294"/>
    </source>
</evidence>
<dbReference type="InterPro" id="IPR052562">
    <property type="entry name" value="Ketohexokinase-related"/>
</dbReference>
<keyword evidence="1" id="KW-0808">Transferase</keyword>
<reference evidence="4" key="1">
    <citation type="journal article" date="2021" name="Front. Plant Sci.">
        <title>Chromosome-Scale Genome Assembly for Chinese Sour Jujube and Insights Into Its Genome Evolution and Domestication Signature.</title>
        <authorList>
            <person name="Shen L.-Y."/>
            <person name="Luo H."/>
            <person name="Wang X.-L."/>
            <person name="Wang X.-M."/>
            <person name="Qiu X.-J."/>
            <person name="Liu H."/>
            <person name="Zhou S.-S."/>
            <person name="Jia K.-H."/>
            <person name="Nie S."/>
            <person name="Bao Y.-T."/>
            <person name="Zhang R.-G."/>
            <person name="Yun Q.-Z."/>
            <person name="Chai Y.-H."/>
            <person name="Lu J.-Y."/>
            <person name="Li Y."/>
            <person name="Zhao S.-W."/>
            <person name="Mao J.-F."/>
            <person name="Jia S.-G."/>
            <person name="Mao Y.-M."/>
        </authorList>
    </citation>
    <scope>NUCLEOTIDE SEQUENCE</scope>
    <source>
        <strain evidence="4">AT0</strain>
        <tissue evidence="4">Leaf</tissue>
    </source>
</reference>
<dbReference type="Proteomes" id="UP000813462">
    <property type="component" value="Unassembled WGS sequence"/>
</dbReference>
<sequence>MKLPHLLQLTAKFIGPPEIGLLRERGNFAMTSSMGRIRKRGSYLVRFVLFLLWFVRLAQLSLERDTLNPGDELMEYDFLESPNKLFQLKFFNVEYSGSSNLYLGIQYMIVNWILLMQASCRNIPILVDAYHKSERLGDLLKLADYVVCSTKFPQAWTEAPSIPSALVSMLLRLPNIKFAVVTLGEEGCIMLERSKTDDSITFPTFVPSSVAKLKANKFGTVHGRLIVGTAEKIPPLELLDTTGAGDAFIGAVLYAICTNMPAEKMLPFAAQVAAGYCRGFGARTGLPYHTDARLTSFLS</sequence>
<proteinExistence type="predicted"/>
<dbReference type="Gene3D" id="3.40.1190.20">
    <property type="match status" value="1"/>
</dbReference>
<dbReference type="InterPro" id="IPR002173">
    <property type="entry name" value="Carboh/pur_kinase_PfkB_CS"/>
</dbReference>
<dbReference type="SUPFAM" id="SSF53613">
    <property type="entry name" value="Ribokinase-like"/>
    <property type="match status" value="1"/>
</dbReference>
<comment type="caution">
    <text evidence="4">The sequence shown here is derived from an EMBL/GenBank/DDBJ whole genome shotgun (WGS) entry which is preliminary data.</text>
</comment>
<gene>
    <name evidence="4" type="ORF">FEM48_Zijuj01G0202300</name>
</gene>
<dbReference type="EMBL" id="JAEACU010000001">
    <property type="protein sequence ID" value="KAH7546452.1"/>
    <property type="molecule type" value="Genomic_DNA"/>
</dbReference>
<accession>A0A978W3B8</accession>
<feature type="domain" description="Carbohydrate kinase PfkB" evidence="3">
    <location>
        <begin position="231"/>
        <end position="287"/>
    </location>
</feature>
<evidence type="ECO:0000256" key="1">
    <source>
        <dbReference type="ARBA" id="ARBA00022679"/>
    </source>
</evidence>
<evidence type="ECO:0000313" key="5">
    <source>
        <dbReference type="Proteomes" id="UP000813462"/>
    </source>
</evidence>
<dbReference type="PANTHER" id="PTHR42774">
    <property type="entry name" value="PHOSPHOTRANSFERASE SYSTEM TRANSPORT PROTEIN"/>
    <property type="match status" value="1"/>
</dbReference>